<evidence type="ECO:0000256" key="7">
    <source>
        <dbReference type="ARBA" id="ARBA00022692"/>
    </source>
</evidence>
<evidence type="ECO:0000256" key="8">
    <source>
        <dbReference type="ARBA" id="ARBA00022729"/>
    </source>
</evidence>
<dbReference type="GO" id="GO:0005886">
    <property type="term" value="C:plasma membrane"/>
    <property type="evidence" value="ECO:0000318"/>
    <property type="project" value="GO_Central"/>
</dbReference>
<dbReference type="FunFam" id="3.30.200.20:FF:000039">
    <property type="entry name" value="receptor-like protein kinase FERONIA"/>
    <property type="match status" value="1"/>
</dbReference>
<dbReference type="InterPro" id="IPR017441">
    <property type="entry name" value="Protein_kinase_ATP_BS"/>
</dbReference>
<dbReference type="EMBL" id="MNCJ02000318">
    <property type="protein sequence ID" value="KAF5815600.1"/>
    <property type="molecule type" value="Genomic_DNA"/>
</dbReference>
<keyword evidence="9 16" id="KW-0547">Nucleotide-binding</keyword>
<dbReference type="AlphaFoldDB" id="A0A251V9S5"/>
<comment type="similarity">
    <text evidence="17">Belongs to the protein kinase superfamily.</text>
</comment>
<evidence type="ECO:0000259" key="18">
    <source>
        <dbReference type="PROSITE" id="PS50011"/>
    </source>
</evidence>
<dbReference type="Proteomes" id="UP000215914">
    <property type="component" value="Chromosome 3"/>
</dbReference>
<feature type="domain" description="Protein kinase" evidence="18">
    <location>
        <begin position="125"/>
        <end position="400"/>
    </location>
</feature>
<keyword evidence="4" id="KW-1003">Cell membrane</keyword>
<dbReference type="GO" id="GO:0004714">
    <property type="term" value="F:transmembrane receptor protein tyrosine kinase activity"/>
    <property type="evidence" value="ECO:0007669"/>
    <property type="project" value="InterPro"/>
</dbReference>
<dbReference type="InterPro" id="IPR045272">
    <property type="entry name" value="ANXUR1/2-like"/>
</dbReference>
<evidence type="ECO:0000256" key="16">
    <source>
        <dbReference type="PROSITE-ProRule" id="PRU10141"/>
    </source>
</evidence>
<evidence type="ECO:0000256" key="1">
    <source>
        <dbReference type="ARBA" id="ARBA00004251"/>
    </source>
</evidence>
<reference evidence="19 21" key="1">
    <citation type="journal article" date="2017" name="Nature">
        <title>The sunflower genome provides insights into oil metabolism, flowering and Asterid evolution.</title>
        <authorList>
            <person name="Badouin H."/>
            <person name="Gouzy J."/>
            <person name="Grassa C.J."/>
            <person name="Murat F."/>
            <person name="Staton S.E."/>
            <person name="Cottret L."/>
            <person name="Lelandais-Briere C."/>
            <person name="Owens G.L."/>
            <person name="Carrere S."/>
            <person name="Mayjonade B."/>
            <person name="Legrand L."/>
            <person name="Gill N."/>
            <person name="Kane N.C."/>
            <person name="Bowers J.E."/>
            <person name="Hubner S."/>
            <person name="Bellec A."/>
            <person name="Berard A."/>
            <person name="Berges H."/>
            <person name="Blanchet N."/>
            <person name="Boniface M.C."/>
            <person name="Brunel D."/>
            <person name="Catrice O."/>
            <person name="Chaidir N."/>
            <person name="Claudel C."/>
            <person name="Donnadieu C."/>
            <person name="Faraut T."/>
            <person name="Fievet G."/>
            <person name="Helmstetter N."/>
            <person name="King M."/>
            <person name="Knapp S.J."/>
            <person name="Lai Z."/>
            <person name="Le Paslier M.C."/>
            <person name="Lippi Y."/>
            <person name="Lorenzon L."/>
            <person name="Mandel J.R."/>
            <person name="Marage G."/>
            <person name="Marchand G."/>
            <person name="Marquand E."/>
            <person name="Bret-Mestries E."/>
            <person name="Morien E."/>
            <person name="Nambeesan S."/>
            <person name="Nguyen T."/>
            <person name="Pegot-Espagnet P."/>
            <person name="Pouilly N."/>
            <person name="Raftis F."/>
            <person name="Sallet E."/>
            <person name="Schiex T."/>
            <person name="Thomas J."/>
            <person name="Vandecasteele C."/>
            <person name="Vares D."/>
            <person name="Vear F."/>
            <person name="Vautrin S."/>
            <person name="Crespi M."/>
            <person name="Mangin B."/>
            <person name="Burke J.M."/>
            <person name="Salse J."/>
            <person name="Munos S."/>
            <person name="Vincourt P."/>
            <person name="Rieseberg L.H."/>
            <person name="Langlade N.B."/>
        </authorList>
    </citation>
    <scope>NUCLEOTIDE SEQUENCE [LARGE SCALE GENOMIC DNA]</scope>
    <source>
        <strain evidence="21">cv. SF193</strain>
        <tissue evidence="19">Leaves</tissue>
    </source>
</reference>
<keyword evidence="11 16" id="KW-0067">ATP-binding</keyword>
<dbReference type="Gene3D" id="3.30.70.100">
    <property type="match status" value="1"/>
</dbReference>
<keyword evidence="6 19" id="KW-0808">Transferase</keyword>
<evidence type="ECO:0000313" key="21">
    <source>
        <dbReference type="Proteomes" id="UP000215914"/>
    </source>
</evidence>
<dbReference type="GO" id="GO:0004674">
    <property type="term" value="F:protein serine/threonine kinase activity"/>
    <property type="evidence" value="ECO:0007669"/>
    <property type="project" value="UniProtKB-KW"/>
</dbReference>
<keyword evidence="10" id="KW-0418">Kinase</keyword>
<dbReference type="Gramene" id="mRNA:HanXRQr2_Chr03g0124841">
    <property type="protein sequence ID" value="mRNA:HanXRQr2_Chr03g0124841"/>
    <property type="gene ID" value="HanXRQr2_Chr03g0124841"/>
</dbReference>
<comment type="similarity">
    <text evidence="3">In the C-terminal section; belongs to the protein kinase superfamily. Ser/Thr protein kinase family.</text>
</comment>
<comment type="subcellular location">
    <subcellularLocation>
        <location evidence="1">Cell membrane</location>
        <topology evidence="1">Single-pass type I membrane protein</topology>
    </subcellularLocation>
</comment>
<dbReference type="SUPFAM" id="SSF56112">
    <property type="entry name" value="Protein kinase-like (PK-like)"/>
    <property type="match status" value="1"/>
</dbReference>
<sequence length="414" mass="47236">MKLSIVVKLSINDDEKARKALKTANSLSGAESVSFVGPDRDQIVVTGDGIDPVELTRLLRKRVGYAELLSVGPAEAKKEESKPTVQSDPYQSEYHSYATIMETFLEEFRHLRIHLQEIKSATDNFDDKKVIGTGGFGKVYEGELLHPGRSLVAFKRLDRRFGQGNPEFWKEIMMLSRYSHENLISLLGFCDEDGEKILIYEHASNGSLDRHLGSTTFTWIQRLKICLDAARGLCYLHDDKGTQQRVLHRDIKSSNILLDEYWNAKVSDMGLSKIGPANQQHATLFTNVVGTLGYLDPLYMELGILTKESDVYSFGVVLFEVLCGRLCFETRKVGFMSLVRTWRQKYKQEKLDEIIFQALVDEIDPRCLKVYSDIAFQCLQKNREGRPTMSLVVEKLETALEFQKIYEEIKHSLE</sequence>
<reference evidence="20" key="2">
    <citation type="submission" date="2017-02" db="EMBL/GenBank/DDBJ databases">
        <title>Sunflower complete genome.</title>
        <authorList>
            <person name="Langlade N."/>
            <person name="Munos S."/>
        </authorList>
    </citation>
    <scope>NUCLEOTIDE SEQUENCE [LARGE SCALE GENOMIC DNA]</scope>
    <source>
        <tissue evidence="20">Leaves</tissue>
    </source>
</reference>
<gene>
    <name evidence="20" type="ORF">HannXRQ_Chr03g0081521</name>
    <name evidence="19" type="ORF">HanXRQr2_Chr03g0124841</name>
</gene>
<evidence type="ECO:0000256" key="14">
    <source>
        <dbReference type="ARBA" id="ARBA00023170"/>
    </source>
</evidence>
<dbReference type="GO" id="GO:0004672">
    <property type="term" value="F:protein kinase activity"/>
    <property type="evidence" value="ECO:0000318"/>
    <property type="project" value="GO_Central"/>
</dbReference>
<organism evidence="20 21">
    <name type="scientific">Helianthus annuus</name>
    <name type="common">Common sunflower</name>
    <dbReference type="NCBI Taxonomy" id="4232"/>
    <lineage>
        <taxon>Eukaryota</taxon>
        <taxon>Viridiplantae</taxon>
        <taxon>Streptophyta</taxon>
        <taxon>Embryophyta</taxon>
        <taxon>Tracheophyta</taxon>
        <taxon>Spermatophyta</taxon>
        <taxon>Magnoliopsida</taxon>
        <taxon>eudicotyledons</taxon>
        <taxon>Gunneridae</taxon>
        <taxon>Pentapetalae</taxon>
        <taxon>asterids</taxon>
        <taxon>campanulids</taxon>
        <taxon>Asterales</taxon>
        <taxon>Asteraceae</taxon>
        <taxon>Asteroideae</taxon>
        <taxon>Heliantheae alliance</taxon>
        <taxon>Heliantheae</taxon>
        <taxon>Helianthus</taxon>
    </lineage>
</organism>
<evidence type="ECO:0000256" key="11">
    <source>
        <dbReference type="ARBA" id="ARBA00022840"/>
    </source>
</evidence>
<dbReference type="OrthoDB" id="4062651at2759"/>
<keyword evidence="15" id="KW-0325">Glycoprotein</keyword>
<dbReference type="PANTHER" id="PTHR27003:SF338">
    <property type="entry name" value="TYROSINE-PROTEIN KINASE, NON-RECEPTOR JAK_TYK2-RELATED"/>
    <property type="match status" value="1"/>
</dbReference>
<dbReference type="PROSITE" id="PS50011">
    <property type="entry name" value="PROTEIN_KINASE_DOM"/>
    <property type="match status" value="1"/>
</dbReference>
<evidence type="ECO:0000256" key="12">
    <source>
        <dbReference type="ARBA" id="ARBA00022989"/>
    </source>
</evidence>
<dbReference type="PROSITE" id="PS00107">
    <property type="entry name" value="PROTEIN_KINASE_ATP"/>
    <property type="match status" value="1"/>
</dbReference>
<evidence type="ECO:0000256" key="13">
    <source>
        <dbReference type="ARBA" id="ARBA00023136"/>
    </source>
</evidence>
<dbReference type="Gene3D" id="3.30.200.20">
    <property type="entry name" value="Phosphorylase Kinase, domain 1"/>
    <property type="match status" value="1"/>
</dbReference>
<dbReference type="InterPro" id="IPR008271">
    <property type="entry name" value="Ser/Thr_kinase_AS"/>
</dbReference>
<keyword evidence="7" id="KW-0812">Transmembrane</keyword>
<evidence type="ECO:0000256" key="10">
    <source>
        <dbReference type="ARBA" id="ARBA00022777"/>
    </source>
</evidence>
<reference evidence="19" key="3">
    <citation type="submission" date="2020-06" db="EMBL/GenBank/DDBJ databases">
        <title>Helianthus annuus Genome sequencing and assembly Release 2.</title>
        <authorList>
            <person name="Gouzy J."/>
            <person name="Langlade N."/>
            <person name="Munos S."/>
        </authorList>
    </citation>
    <scope>NUCLEOTIDE SEQUENCE</scope>
    <source>
        <tissue evidence="19">Leaves</tissue>
    </source>
</reference>
<protein>
    <recommendedName>
        <fullName evidence="18">Protein kinase domain-containing protein</fullName>
    </recommendedName>
</protein>
<dbReference type="SMART" id="SM00220">
    <property type="entry name" value="S_TKc"/>
    <property type="match status" value="1"/>
</dbReference>
<feature type="binding site" evidence="16">
    <location>
        <position position="155"/>
    </location>
    <ligand>
        <name>ATP</name>
        <dbReference type="ChEBI" id="CHEBI:30616"/>
    </ligand>
</feature>
<keyword evidence="5 17" id="KW-0723">Serine/threonine-protein kinase</keyword>
<dbReference type="Pfam" id="PF00069">
    <property type="entry name" value="Pkinase"/>
    <property type="match status" value="1"/>
</dbReference>
<evidence type="ECO:0000313" key="20">
    <source>
        <dbReference type="EMBL" id="OTG31973.1"/>
    </source>
</evidence>
<keyword evidence="21" id="KW-1185">Reference proteome</keyword>
<evidence type="ECO:0000256" key="6">
    <source>
        <dbReference type="ARBA" id="ARBA00022679"/>
    </source>
</evidence>
<dbReference type="EMBL" id="CM007892">
    <property type="protein sequence ID" value="OTG31973.1"/>
    <property type="molecule type" value="Genomic_DNA"/>
</dbReference>
<dbReference type="Gene3D" id="1.10.510.10">
    <property type="entry name" value="Transferase(Phosphotransferase) domain 1"/>
    <property type="match status" value="1"/>
</dbReference>
<name>A0A251V9S5_HELAN</name>
<keyword evidence="8" id="KW-0732">Signal</keyword>
<evidence type="ECO:0000256" key="5">
    <source>
        <dbReference type="ARBA" id="ARBA00022527"/>
    </source>
</evidence>
<dbReference type="InParanoid" id="A0A251V9S5"/>
<dbReference type="PROSITE" id="PS00108">
    <property type="entry name" value="PROTEIN_KINASE_ST"/>
    <property type="match status" value="1"/>
</dbReference>
<evidence type="ECO:0000256" key="15">
    <source>
        <dbReference type="ARBA" id="ARBA00023180"/>
    </source>
</evidence>
<dbReference type="GO" id="GO:0005524">
    <property type="term" value="F:ATP binding"/>
    <property type="evidence" value="ECO:0007669"/>
    <property type="project" value="UniProtKB-UniRule"/>
</dbReference>
<evidence type="ECO:0000256" key="9">
    <source>
        <dbReference type="ARBA" id="ARBA00022741"/>
    </source>
</evidence>
<dbReference type="FunFam" id="1.10.510.10:FF:000240">
    <property type="entry name" value="Lectin-domain containing receptor kinase A4.3"/>
    <property type="match status" value="1"/>
</dbReference>
<accession>A0A251V9S5</accession>
<evidence type="ECO:0000313" key="19">
    <source>
        <dbReference type="EMBL" id="KAF5815600.1"/>
    </source>
</evidence>
<dbReference type="InterPro" id="IPR011009">
    <property type="entry name" value="Kinase-like_dom_sf"/>
</dbReference>
<evidence type="ECO:0000256" key="2">
    <source>
        <dbReference type="ARBA" id="ARBA00008536"/>
    </source>
</evidence>
<evidence type="ECO:0000256" key="3">
    <source>
        <dbReference type="ARBA" id="ARBA00010217"/>
    </source>
</evidence>
<dbReference type="GO" id="GO:0002229">
    <property type="term" value="P:defense response to oomycetes"/>
    <property type="evidence" value="ECO:0007669"/>
    <property type="project" value="UniProtKB-ARBA"/>
</dbReference>
<keyword evidence="12" id="KW-1133">Transmembrane helix</keyword>
<evidence type="ECO:0000256" key="17">
    <source>
        <dbReference type="RuleBase" id="RU000304"/>
    </source>
</evidence>
<keyword evidence="13" id="KW-0472">Membrane</keyword>
<dbReference type="PANTHER" id="PTHR27003">
    <property type="entry name" value="OS07G0166700 PROTEIN"/>
    <property type="match status" value="1"/>
</dbReference>
<evidence type="ECO:0000256" key="4">
    <source>
        <dbReference type="ARBA" id="ARBA00022475"/>
    </source>
</evidence>
<comment type="similarity">
    <text evidence="2">In the N-terminal section; belongs to the leguminous lectin family.</text>
</comment>
<dbReference type="InterPro" id="IPR000719">
    <property type="entry name" value="Prot_kinase_dom"/>
</dbReference>
<keyword evidence="14" id="KW-0675">Receptor</keyword>
<proteinExistence type="inferred from homology"/>